<protein>
    <submittedName>
        <fullName evidence="1">C1q and tumor necrosis factor related protein 2</fullName>
    </submittedName>
</protein>
<feature type="non-terminal residue" evidence="1">
    <location>
        <position position="72"/>
    </location>
</feature>
<sequence>LWANLCRSCHKECWIITENPGIFCSFMQRKACGQSRNMSCHHGFSAGELFICLLMCSSCKTCLVGDRSLYFN</sequence>
<dbReference type="AlphaFoldDB" id="A0A1A8AVG6"/>
<gene>
    <name evidence="1" type="primary">C1QTNF2</name>
</gene>
<proteinExistence type="predicted"/>
<feature type="non-terminal residue" evidence="1">
    <location>
        <position position="1"/>
    </location>
</feature>
<accession>A0A1A8AVG6</accession>
<evidence type="ECO:0000313" key="1">
    <source>
        <dbReference type="EMBL" id="SBP59152.1"/>
    </source>
</evidence>
<name>A0A1A8AVG6_NOTFU</name>
<dbReference type="EMBL" id="HADY01020667">
    <property type="protein sequence ID" value="SBP59152.1"/>
    <property type="molecule type" value="Transcribed_RNA"/>
</dbReference>
<organism evidence="1">
    <name type="scientific">Nothobranchius furzeri</name>
    <name type="common">Turquoise killifish</name>
    <dbReference type="NCBI Taxonomy" id="105023"/>
    <lineage>
        <taxon>Eukaryota</taxon>
        <taxon>Metazoa</taxon>
        <taxon>Chordata</taxon>
        <taxon>Craniata</taxon>
        <taxon>Vertebrata</taxon>
        <taxon>Euteleostomi</taxon>
        <taxon>Actinopterygii</taxon>
        <taxon>Neopterygii</taxon>
        <taxon>Teleostei</taxon>
        <taxon>Neoteleostei</taxon>
        <taxon>Acanthomorphata</taxon>
        <taxon>Ovalentaria</taxon>
        <taxon>Atherinomorphae</taxon>
        <taxon>Cyprinodontiformes</taxon>
        <taxon>Nothobranchiidae</taxon>
        <taxon>Nothobranchius</taxon>
    </lineage>
</organism>
<reference evidence="1" key="2">
    <citation type="submission" date="2016-06" db="EMBL/GenBank/DDBJ databases">
        <title>The genome of a short-lived fish provides insights into sex chromosome evolution and the genetic control of aging.</title>
        <authorList>
            <person name="Reichwald K."/>
            <person name="Felder M."/>
            <person name="Petzold A."/>
            <person name="Koch P."/>
            <person name="Groth M."/>
            <person name="Platzer M."/>
        </authorList>
    </citation>
    <scope>NUCLEOTIDE SEQUENCE</scope>
    <source>
        <tissue evidence="1">Brain</tissue>
    </source>
</reference>
<reference evidence="1" key="1">
    <citation type="submission" date="2016-05" db="EMBL/GenBank/DDBJ databases">
        <authorList>
            <person name="Lavstsen T."/>
            <person name="Jespersen J.S."/>
        </authorList>
    </citation>
    <scope>NUCLEOTIDE SEQUENCE</scope>
    <source>
        <tissue evidence="1">Brain</tissue>
    </source>
</reference>